<evidence type="ECO:0000313" key="2">
    <source>
        <dbReference type="EMBL" id="PSK98969.1"/>
    </source>
</evidence>
<protein>
    <submittedName>
        <fullName evidence="2">Uncharacterized protein</fullName>
    </submittedName>
</protein>
<sequence length="71" mass="7408">MPRCGGRAGQGAGGEAAPHAPVPMAVDGHTGRSIRFGPYRPGVDITLADAWDLWWSGRQLTGYSLHGAPVP</sequence>
<organism evidence="2 3">
    <name type="scientific">Murinocardiopsis flavida</name>
    <dbReference type="NCBI Taxonomy" id="645275"/>
    <lineage>
        <taxon>Bacteria</taxon>
        <taxon>Bacillati</taxon>
        <taxon>Actinomycetota</taxon>
        <taxon>Actinomycetes</taxon>
        <taxon>Streptosporangiales</taxon>
        <taxon>Nocardiopsidaceae</taxon>
        <taxon>Murinocardiopsis</taxon>
    </lineage>
</organism>
<accession>A0A2P8DP46</accession>
<gene>
    <name evidence="2" type="ORF">CLV63_104193</name>
</gene>
<keyword evidence="3" id="KW-1185">Reference proteome</keyword>
<comment type="caution">
    <text evidence="2">The sequence shown here is derived from an EMBL/GenBank/DDBJ whole genome shotgun (WGS) entry which is preliminary data.</text>
</comment>
<proteinExistence type="predicted"/>
<dbReference type="AlphaFoldDB" id="A0A2P8DP46"/>
<feature type="compositionally biased region" description="Gly residues" evidence="1">
    <location>
        <begin position="1"/>
        <end position="14"/>
    </location>
</feature>
<name>A0A2P8DP46_9ACTN</name>
<reference evidence="2 3" key="1">
    <citation type="submission" date="2018-03" db="EMBL/GenBank/DDBJ databases">
        <title>Genomic Encyclopedia of Archaeal and Bacterial Type Strains, Phase II (KMG-II): from individual species to whole genera.</title>
        <authorList>
            <person name="Goeker M."/>
        </authorList>
    </citation>
    <scope>NUCLEOTIDE SEQUENCE [LARGE SCALE GENOMIC DNA]</scope>
    <source>
        <strain evidence="2 3">DSM 45312</strain>
    </source>
</reference>
<feature type="region of interest" description="Disordered" evidence="1">
    <location>
        <begin position="1"/>
        <end position="33"/>
    </location>
</feature>
<evidence type="ECO:0000256" key="1">
    <source>
        <dbReference type="SAM" id="MobiDB-lite"/>
    </source>
</evidence>
<dbReference type="Proteomes" id="UP000240542">
    <property type="component" value="Unassembled WGS sequence"/>
</dbReference>
<evidence type="ECO:0000313" key="3">
    <source>
        <dbReference type="Proteomes" id="UP000240542"/>
    </source>
</evidence>
<dbReference type="EMBL" id="PYGA01000004">
    <property type="protein sequence ID" value="PSK98969.1"/>
    <property type="molecule type" value="Genomic_DNA"/>
</dbReference>